<organism evidence="1 2">
    <name type="scientific">Salmonella phage Segz_1</name>
    <dbReference type="NCBI Taxonomy" id="2419756"/>
    <lineage>
        <taxon>Viruses</taxon>
        <taxon>Duplodnaviria</taxon>
        <taxon>Heunggongvirae</taxon>
        <taxon>Uroviricota</taxon>
        <taxon>Caudoviricetes</taxon>
        <taxon>Segzyvirus</taxon>
        <taxon>Segzyvirus segz1</taxon>
    </lineage>
</organism>
<dbReference type="EMBL" id="MH791402">
    <property type="protein sequence ID" value="QAX98664.1"/>
    <property type="molecule type" value="Genomic_DNA"/>
</dbReference>
<proteinExistence type="predicted"/>
<dbReference type="Proteomes" id="UP000289360">
    <property type="component" value="Segment"/>
</dbReference>
<evidence type="ECO:0000313" key="2">
    <source>
        <dbReference type="Proteomes" id="UP000289360"/>
    </source>
</evidence>
<sequence>MSAPHMPMMNDEGLLECPFCGENEAYSDIQGGVFFVACAMCGNGTDYWSLQENAVKRWNTRNGHLYTAEDFKQAAQERE</sequence>
<protein>
    <recommendedName>
        <fullName evidence="3">Restriction alleviation protein, Lar family</fullName>
    </recommendedName>
</protein>
<accession>A0A411BAL5</accession>
<gene>
    <name evidence="1" type="ORF">Segz_14</name>
</gene>
<dbReference type="Pfam" id="PF14354">
    <property type="entry name" value="Lar_restr_allev"/>
    <property type="match status" value="1"/>
</dbReference>
<name>A0A411BAL5_9CAUD</name>
<evidence type="ECO:0008006" key="3">
    <source>
        <dbReference type="Google" id="ProtNLM"/>
    </source>
</evidence>
<evidence type="ECO:0000313" key="1">
    <source>
        <dbReference type="EMBL" id="QAX98664.1"/>
    </source>
</evidence>
<keyword evidence="2" id="KW-1185">Reference proteome</keyword>
<reference evidence="1 2" key="1">
    <citation type="submission" date="2018-08" db="EMBL/GenBank/DDBJ databases">
        <title>Segz_1, Complete genome sequences of 3 novel enterobacteria, Pakpunavirus like phages.</title>
        <authorList>
            <person name="Yuan S."/>
            <person name="Ma Y."/>
            <person name="Liu Q."/>
        </authorList>
    </citation>
    <scope>NUCLEOTIDE SEQUENCE [LARGE SCALE GENOMIC DNA]</scope>
</reference>